<dbReference type="InterPro" id="IPR011006">
    <property type="entry name" value="CheY-like_superfamily"/>
</dbReference>
<dbReference type="AlphaFoldDB" id="A6TT47"/>
<dbReference type="InterPro" id="IPR018745">
    <property type="entry name" value="MpsC"/>
</dbReference>
<dbReference type="PANTHER" id="PTHR44591">
    <property type="entry name" value="STRESS RESPONSE REGULATOR PROTEIN 1"/>
    <property type="match status" value="1"/>
</dbReference>
<evidence type="ECO:0000256" key="3">
    <source>
        <dbReference type="ARBA" id="ARBA00024867"/>
    </source>
</evidence>
<evidence type="ECO:0000256" key="1">
    <source>
        <dbReference type="ARBA" id="ARBA00018672"/>
    </source>
</evidence>
<dbReference type="InterPro" id="IPR050595">
    <property type="entry name" value="Bact_response_regulator"/>
</dbReference>
<dbReference type="InterPro" id="IPR001789">
    <property type="entry name" value="Sig_transdc_resp-reg_receiver"/>
</dbReference>
<feature type="domain" description="Response regulatory" evidence="5">
    <location>
        <begin position="11"/>
        <end position="124"/>
    </location>
</feature>
<name>A6TT47_ALKMQ</name>
<evidence type="ECO:0000313" key="7">
    <source>
        <dbReference type="Proteomes" id="UP000001572"/>
    </source>
</evidence>
<evidence type="ECO:0000313" key="6">
    <source>
        <dbReference type="EMBL" id="ABR49365.1"/>
    </source>
</evidence>
<proteinExistence type="predicted"/>
<evidence type="ECO:0000256" key="2">
    <source>
        <dbReference type="ARBA" id="ARBA00022553"/>
    </source>
</evidence>
<dbReference type="GO" id="GO:0000160">
    <property type="term" value="P:phosphorelay signal transduction system"/>
    <property type="evidence" value="ECO:0007669"/>
    <property type="project" value="InterPro"/>
</dbReference>
<sequence length="255" mass="29617">MSDNNLLKNLKVLYVEDEEEVMKQMEFFLKKRVGKLITAQNGMEGLAAFKENLPDLIISDLKMPIMDGIAMTRKIREVSDVPVVITTAFSEQDMILKAIDIGIEKYIIKPIDARELTEVMKKIAVKILRNKGVLLEVRSRMMSKEEKLTIEDNLKNSFGKFIKEKTGKGPKNVKVFMHGNKLEVEMVEVLTKFEKTMLEVEKNRALIRYYRETFYQDFEEEMKTMINTFLPCESQLNDIKIDVVEDKSNLIFLIC</sequence>
<keyword evidence="2 4" id="KW-0597">Phosphoprotein</keyword>
<dbReference type="HOGENOM" id="CLU_000445_30_3_9"/>
<reference evidence="7" key="1">
    <citation type="journal article" date="2016" name="Genome Announc.">
        <title>Complete genome sequence of Alkaliphilus metalliredigens strain QYMF, an alkaliphilic and metal-reducing bacterium isolated from borax-contaminated leachate ponds.</title>
        <authorList>
            <person name="Hwang C."/>
            <person name="Copeland A."/>
            <person name="Lucas S."/>
            <person name="Lapidus A."/>
            <person name="Barry K."/>
            <person name="Detter J.C."/>
            <person name="Glavina Del Rio T."/>
            <person name="Hammon N."/>
            <person name="Israni S."/>
            <person name="Dalin E."/>
            <person name="Tice H."/>
            <person name="Pitluck S."/>
            <person name="Chertkov O."/>
            <person name="Brettin T."/>
            <person name="Bruce D."/>
            <person name="Han C."/>
            <person name="Schmutz J."/>
            <person name="Larimer F."/>
            <person name="Land M.L."/>
            <person name="Hauser L."/>
            <person name="Kyrpides N."/>
            <person name="Mikhailova N."/>
            <person name="Ye Q."/>
            <person name="Zhou J."/>
            <person name="Richardson P."/>
            <person name="Fields M.W."/>
        </authorList>
    </citation>
    <scope>NUCLEOTIDE SEQUENCE [LARGE SCALE GENOMIC DNA]</scope>
    <source>
        <strain evidence="7">QYMF</strain>
    </source>
</reference>
<evidence type="ECO:0000259" key="5">
    <source>
        <dbReference type="PROSITE" id="PS50110"/>
    </source>
</evidence>
<dbReference type="RefSeq" id="WP_012064330.1">
    <property type="nucleotide sequence ID" value="NC_009633.1"/>
</dbReference>
<dbReference type="SMART" id="SM00448">
    <property type="entry name" value="REC"/>
    <property type="match status" value="1"/>
</dbReference>
<feature type="modified residue" description="4-aspartylphosphate" evidence="4">
    <location>
        <position position="60"/>
    </location>
</feature>
<dbReference type="Proteomes" id="UP000001572">
    <property type="component" value="Chromosome"/>
</dbReference>
<dbReference type="OrthoDB" id="384217at2"/>
<dbReference type="STRING" id="293826.Amet_3227"/>
<gene>
    <name evidence="6" type="ordered locus">Amet_3227</name>
</gene>
<dbReference type="Pfam" id="PF10057">
    <property type="entry name" value="MpsC"/>
    <property type="match status" value="1"/>
</dbReference>
<protein>
    <recommendedName>
        <fullName evidence="1">Stage 0 sporulation protein A homolog</fullName>
    </recommendedName>
</protein>
<dbReference type="Gene3D" id="3.40.50.2300">
    <property type="match status" value="1"/>
</dbReference>
<dbReference type="EMBL" id="CP000724">
    <property type="protein sequence ID" value="ABR49365.1"/>
    <property type="molecule type" value="Genomic_DNA"/>
</dbReference>
<comment type="function">
    <text evidence="3">May play the central regulatory role in sporulation. It may be an element of the effector pathway responsible for the activation of sporulation genes in response to nutritional stress. Spo0A may act in concert with spo0H (a sigma factor) to control the expression of some genes that are critical to the sporulation process.</text>
</comment>
<dbReference type="SUPFAM" id="SSF52172">
    <property type="entry name" value="CheY-like"/>
    <property type="match status" value="1"/>
</dbReference>
<dbReference type="PANTHER" id="PTHR44591:SF3">
    <property type="entry name" value="RESPONSE REGULATORY DOMAIN-CONTAINING PROTEIN"/>
    <property type="match status" value="1"/>
</dbReference>
<keyword evidence="7" id="KW-1185">Reference proteome</keyword>
<dbReference type="Pfam" id="PF00072">
    <property type="entry name" value="Response_reg"/>
    <property type="match status" value="1"/>
</dbReference>
<dbReference type="eggNOG" id="COG5609">
    <property type="taxonomic scope" value="Bacteria"/>
</dbReference>
<dbReference type="eggNOG" id="COG0745">
    <property type="taxonomic scope" value="Bacteria"/>
</dbReference>
<accession>A6TT47</accession>
<evidence type="ECO:0000256" key="4">
    <source>
        <dbReference type="PROSITE-ProRule" id="PRU00169"/>
    </source>
</evidence>
<dbReference type="PROSITE" id="PS50110">
    <property type="entry name" value="RESPONSE_REGULATORY"/>
    <property type="match status" value="1"/>
</dbReference>
<dbReference type="KEGG" id="amt:Amet_3227"/>
<organism evidence="6 7">
    <name type="scientific">Alkaliphilus metalliredigens (strain QYMF)</name>
    <dbReference type="NCBI Taxonomy" id="293826"/>
    <lineage>
        <taxon>Bacteria</taxon>
        <taxon>Bacillati</taxon>
        <taxon>Bacillota</taxon>
        <taxon>Clostridia</taxon>
        <taxon>Peptostreptococcales</taxon>
        <taxon>Natronincolaceae</taxon>
        <taxon>Alkaliphilus</taxon>
    </lineage>
</organism>